<dbReference type="OrthoDB" id="3263055at2759"/>
<keyword evidence="1" id="KW-0812">Transmembrane</keyword>
<evidence type="ECO:0000313" key="3">
    <source>
        <dbReference type="EMBL" id="KAF5363742.1"/>
    </source>
</evidence>
<dbReference type="AlphaFoldDB" id="A0A8H5LNJ2"/>
<feature type="transmembrane region" description="Helical" evidence="1">
    <location>
        <begin position="146"/>
        <end position="167"/>
    </location>
</feature>
<feature type="transmembrane region" description="Helical" evidence="1">
    <location>
        <begin position="179"/>
        <end position="206"/>
    </location>
</feature>
<dbReference type="PANTHER" id="PTHR40465">
    <property type="entry name" value="CHROMOSOME 1, WHOLE GENOME SHOTGUN SEQUENCE"/>
    <property type="match status" value="1"/>
</dbReference>
<keyword evidence="1" id="KW-1133">Transmembrane helix</keyword>
<feature type="transmembrane region" description="Helical" evidence="1">
    <location>
        <begin position="45"/>
        <end position="72"/>
    </location>
</feature>
<dbReference type="PANTHER" id="PTHR40465:SF1">
    <property type="entry name" value="DUF6534 DOMAIN-CONTAINING PROTEIN"/>
    <property type="match status" value="1"/>
</dbReference>
<protein>
    <recommendedName>
        <fullName evidence="2">DUF6534 domain-containing protein</fullName>
    </recommendedName>
</protein>
<dbReference type="InterPro" id="IPR045339">
    <property type="entry name" value="DUF6534"/>
</dbReference>
<keyword evidence="4" id="KW-1185">Reference proteome</keyword>
<dbReference type="Pfam" id="PF20152">
    <property type="entry name" value="DUF6534"/>
    <property type="match status" value="1"/>
</dbReference>
<gene>
    <name evidence="3" type="ORF">D9756_000609</name>
</gene>
<keyword evidence="1" id="KW-0472">Membrane</keyword>
<evidence type="ECO:0000313" key="4">
    <source>
        <dbReference type="Proteomes" id="UP000559027"/>
    </source>
</evidence>
<name>A0A8H5LNJ2_9AGAR</name>
<dbReference type="EMBL" id="JAACJO010000001">
    <property type="protein sequence ID" value="KAF5363742.1"/>
    <property type="molecule type" value="Genomic_DNA"/>
</dbReference>
<comment type="caution">
    <text evidence="3">The sequence shown here is derived from an EMBL/GenBank/DDBJ whole genome shotgun (WGS) entry which is preliminary data.</text>
</comment>
<feature type="transmembrane region" description="Helical" evidence="1">
    <location>
        <begin position="84"/>
        <end position="109"/>
    </location>
</feature>
<sequence>MDFRHCTSVFNMSYRFVVSDYFRAAERSIQESVYYYVIKNFNNPTILICMVWSIIVEVLFNGLVGFLVQGFLTLRVWRLSSNNLFITGTIACMVIAEFGMCTKVTGVIITDLAPPPSSLTRLLPFTAKAIQFHTWEELKALKGLSITVNILAVLPDVFIAASLFYFLQRSRTGFKNTGVFTSICAIASLVSILAWGNTLIYVAFYFSLGKRKVVPLFDRSSLLNQRAVYSNSLLATLNARITIRGLGEDSDELSFSLQTVTKSCQPTFNTSAILRPTNISIKIDTTQEPSRDHNIPDLEDDAFPALTEQTAIFFFFFDHLLGRTASSAYQMVRRQGSTIYIPLGKLSRTV</sequence>
<evidence type="ECO:0000259" key="2">
    <source>
        <dbReference type="Pfam" id="PF20152"/>
    </source>
</evidence>
<feature type="domain" description="DUF6534" evidence="2">
    <location>
        <begin position="153"/>
        <end position="240"/>
    </location>
</feature>
<organism evidence="3 4">
    <name type="scientific">Leucocoprinus leucothites</name>
    <dbReference type="NCBI Taxonomy" id="201217"/>
    <lineage>
        <taxon>Eukaryota</taxon>
        <taxon>Fungi</taxon>
        <taxon>Dikarya</taxon>
        <taxon>Basidiomycota</taxon>
        <taxon>Agaricomycotina</taxon>
        <taxon>Agaricomycetes</taxon>
        <taxon>Agaricomycetidae</taxon>
        <taxon>Agaricales</taxon>
        <taxon>Agaricineae</taxon>
        <taxon>Agaricaceae</taxon>
        <taxon>Leucocoprinus</taxon>
    </lineage>
</organism>
<proteinExistence type="predicted"/>
<dbReference type="Proteomes" id="UP000559027">
    <property type="component" value="Unassembled WGS sequence"/>
</dbReference>
<accession>A0A8H5LNJ2</accession>
<reference evidence="3 4" key="1">
    <citation type="journal article" date="2020" name="ISME J.">
        <title>Uncovering the hidden diversity of litter-decomposition mechanisms in mushroom-forming fungi.</title>
        <authorList>
            <person name="Floudas D."/>
            <person name="Bentzer J."/>
            <person name="Ahren D."/>
            <person name="Johansson T."/>
            <person name="Persson P."/>
            <person name="Tunlid A."/>
        </authorList>
    </citation>
    <scope>NUCLEOTIDE SEQUENCE [LARGE SCALE GENOMIC DNA]</scope>
    <source>
        <strain evidence="3 4">CBS 146.42</strain>
    </source>
</reference>
<evidence type="ECO:0000256" key="1">
    <source>
        <dbReference type="SAM" id="Phobius"/>
    </source>
</evidence>